<dbReference type="InterPro" id="IPR024478">
    <property type="entry name" value="HlyB_4HB_MCP"/>
</dbReference>
<feature type="domain" description="Chemotaxis methyl-accepting receptor HlyB-like 4HB MCP" evidence="2">
    <location>
        <begin position="8"/>
        <end position="123"/>
    </location>
</feature>
<keyword evidence="1" id="KW-1133">Transmembrane helix</keyword>
<keyword evidence="1" id="KW-0812">Transmembrane</keyword>
<feature type="transmembrane region" description="Helical" evidence="1">
    <location>
        <begin position="185"/>
        <end position="205"/>
    </location>
</feature>
<sequence length="217" mass="25001">MSDPSVQRKKIKALVVIAILLGLIYAKNHIERQNFKEMGRAFNEVYEDRLVVNGYIFTISEGLFKIQELVDHCDIDNDYSEAIQEINSEEEKILAIIADFEQTKLTPEESVLLADFKSIIENDLRIENYELLFSDSAGVNVDQVKLYDSRISRAHDDLDKLSKIQVSEGEIVTRRSKKLLNRSQIWAQFEVALLLVLMVVMYLLVFRDSKRNKGVIS</sequence>
<evidence type="ECO:0000259" key="2">
    <source>
        <dbReference type="Pfam" id="PF12729"/>
    </source>
</evidence>
<keyword evidence="4" id="KW-1185">Reference proteome</keyword>
<protein>
    <submittedName>
        <fullName evidence="3">MCP four helix bundle domain-containing protein</fullName>
    </submittedName>
</protein>
<comment type="caution">
    <text evidence="3">The sequence shown here is derived from an EMBL/GenBank/DDBJ whole genome shotgun (WGS) entry which is preliminary data.</text>
</comment>
<evidence type="ECO:0000256" key="1">
    <source>
        <dbReference type="SAM" id="Phobius"/>
    </source>
</evidence>
<evidence type="ECO:0000313" key="4">
    <source>
        <dbReference type="Proteomes" id="UP001171916"/>
    </source>
</evidence>
<keyword evidence="1" id="KW-0472">Membrane</keyword>
<organism evidence="3 4">
    <name type="scientific">Algoriphagus sediminis</name>
    <dbReference type="NCBI Taxonomy" id="3057113"/>
    <lineage>
        <taxon>Bacteria</taxon>
        <taxon>Pseudomonadati</taxon>
        <taxon>Bacteroidota</taxon>
        <taxon>Cytophagia</taxon>
        <taxon>Cytophagales</taxon>
        <taxon>Cyclobacteriaceae</taxon>
        <taxon>Algoriphagus</taxon>
    </lineage>
</organism>
<proteinExistence type="predicted"/>
<name>A0ABT7YI66_9BACT</name>
<dbReference type="Proteomes" id="UP001171916">
    <property type="component" value="Unassembled WGS sequence"/>
</dbReference>
<gene>
    <name evidence="3" type="ORF">QVH07_16915</name>
</gene>
<evidence type="ECO:0000313" key="3">
    <source>
        <dbReference type="EMBL" id="MDN3205844.1"/>
    </source>
</evidence>
<dbReference type="EMBL" id="JAUEPH010000009">
    <property type="protein sequence ID" value="MDN3205844.1"/>
    <property type="molecule type" value="Genomic_DNA"/>
</dbReference>
<accession>A0ABT7YI66</accession>
<dbReference type="RefSeq" id="WP_290002800.1">
    <property type="nucleotide sequence ID" value="NZ_JAUEPH010000009.1"/>
</dbReference>
<reference evidence="3" key="1">
    <citation type="submission" date="2023-06" db="EMBL/GenBank/DDBJ databases">
        <title>Robiginitalea aurantiacus sp. nov. and Algoriphagus sediminis sp. nov., isolated from coastal sediment.</title>
        <authorList>
            <person name="Zhou Z.Y."/>
            <person name="An J."/>
            <person name="Jia Y.W."/>
            <person name="Du Z.J."/>
        </authorList>
    </citation>
    <scope>NUCLEOTIDE SEQUENCE</scope>
    <source>
        <strain evidence="3">C2-7</strain>
    </source>
</reference>
<dbReference type="Pfam" id="PF12729">
    <property type="entry name" value="4HB_MCP_1"/>
    <property type="match status" value="1"/>
</dbReference>